<evidence type="ECO:0000256" key="12">
    <source>
        <dbReference type="ARBA" id="ARBA00023128"/>
    </source>
</evidence>
<reference evidence="18 19" key="1">
    <citation type="submission" date="2020-04" db="EMBL/GenBank/DDBJ databases">
        <authorList>
            <person name="Alioto T."/>
            <person name="Alioto T."/>
            <person name="Gomez Garrido J."/>
        </authorList>
    </citation>
    <scope>NUCLEOTIDE SEQUENCE [LARGE SCALE GENOMIC DNA]</scope>
</reference>
<comment type="similarity">
    <text evidence="4">Belongs to the MAPEG family.</text>
</comment>
<keyword evidence="12" id="KW-0496">Mitochondrion</keyword>
<evidence type="ECO:0000256" key="15">
    <source>
        <dbReference type="ARBA" id="ARBA00039397"/>
    </source>
</evidence>
<comment type="caution">
    <text evidence="18">The sequence shown here is derived from an EMBL/GenBank/DDBJ whole genome shotgun (WGS) entry which is preliminary data.</text>
</comment>
<comment type="catalytic activity">
    <reaction evidence="16">
        <text>RX + glutathione = an S-substituted glutathione + a halide anion + H(+)</text>
        <dbReference type="Rhea" id="RHEA:16437"/>
        <dbReference type="ChEBI" id="CHEBI:15378"/>
        <dbReference type="ChEBI" id="CHEBI:16042"/>
        <dbReference type="ChEBI" id="CHEBI:17792"/>
        <dbReference type="ChEBI" id="CHEBI:57925"/>
        <dbReference type="ChEBI" id="CHEBI:90779"/>
        <dbReference type="EC" id="2.5.1.18"/>
    </reaction>
    <physiologicalReaction direction="left-to-right" evidence="16">
        <dbReference type="Rhea" id="RHEA:16438"/>
    </physiologicalReaction>
</comment>
<accession>A0A8S1DA39</accession>
<feature type="transmembrane region" description="Helical" evidence="17">
    <location>
        <begin position="128"/>
        <end position="148"/>
    </location>
</feature>
<keyword evidence="13 17" id="KW-0472">Membrane</keyword>
<keyword evidence="7 17" id="KW-0812">Transmembrane</keyword>
<dbReference type="EC" id="2.5.1.18" evidence="5"/>
<evidence type="ECO:0000256" key="14">
    <source>
        <dbReference type="ARBA" id="ARBA00038540"/>
    </source>
</evidence>
<keyword evidence="10 17" id="KW-1133">Transmembrane helix</keyword>
<proteinExistence type="inferred from homology"/>
<evidence type="ECO:0000313" key="18">
    <source>
        <dbReference type="EMBL" id="CAB3374759.1"/>
    </source>
</evidence>
<evidence type="ECO:0000256" key="13">
    <source>
        <dbReference type="ARBA" id="ARBA00023136"/>
    </source>
</evidence>
<keyword evidence="8" id="KW-1000">Mitochondrion outer membrane</keyword>
<evidence type="ECO:0000256" key="10">
    <source>
        <dbReference type="ARBA" id="ARBA00022989"/>
    </source>
</evidence>
<protein>
    <recommendedName>
        <fullName evidence="15">Microsomal glutathione S-transferase 1</fullName>
        <ecNumber evidence="5">2.5.1.18</ecNumber>
    </recommendedName>
</protein>
<dbReference type="GO" id="GO:0004364">
    <property type="term" value="F:glutathione transferase activity"/>
    <property type="evidence" value="ECO:0007669"/>
    <property type="project" value="UniProtKB-EC"/>
</dbReference>
<dbReference type="Proteomes" id="UP000494165">
    <property type="component" value="Unassembled WGS sequence"/>
</dbReference>
<dbReference type="EMBL" id="CADEPI010000103">
    <property type="protein sequence ID" value="CAB3374759.1"/>
    <property type="molecule type" value="Genomic_DNA"/>
</dbReference>
<evidence type="ECO:0000256" key="16">
    <source>
        <dbReference type="ARBA" id="ARBA00049385"/>
    </source>
</evidence>
<evidence type="ECO:0000256" key="8">
    <source>
        <dbReference type="ARBA" id="ARBA00022787"/>
    </source>
</evidence>
<dbReference type="InterPro" id="IPR023352">
    <property type="entry name" value="MAPEG-like_dom_sf"/>
</dbReference>
<evidence type="ECO:0000256" key="1">
    <source>
        <dbReference type="ARBA" id="ARBA00003701"/>
    </source>
</evidence>
<comment type="function">
    <text evidence="1">Conjugation of reduced glutathione to a wide number of exogenous and endogenous hydrophobic electrophiles.</text>
</comment>
<dbReference type="FunFam" id="1.20.120.550:FF:000002">
    <property type="entry name" value="Microsomal glutathione S-transferase 1"/>
    <property type="match status" value="1"/>
</dbReference>
<comment type="subunit">
    <text evidence="14">Homotrimer; The trimer binds only one molecule of glutathione.</text>
</comment>
<dbReference type="PANTHER" id="PTHR10689:SF6">
    <property type="entry name" value="MICROSOMAL GLUTATHIONE S-TRANSFERASE 1"/>
    <property type="match status" value="1"/>
</dbReference>
<comment type="subcellular location">
    <subcellularLocation>
        <location evidence="3">Endoplasmic reticulum membrane</location>
        <topology evidence="3">Multi-pass membrane protein</topology>
    </subcellularLocation>
    <subcellularLocation>
        <location evidence="2">Mitochondrion outer membrane</location>
    </subcellularLocation>
</comment>
<feature type="transmembrane region" description="Helical" evidence="17">
    <location>
        <begin position="75"/>
        <end position="91"/>
    </location>
</feature>
<evidence type="ECO:0000256" key="9">
    <source>
        <dbReference type="ARBA" id="ARBA00022824"/>
    </source>
</evidence>
<dbReference type="Gene3D" id="1.20.120.550">
    <property type="entry name" value="Membrane associated eicosanoid/glutathione metabolism-like domain"/>
    <property type="match status" value="1"/>
</dbReference>
<keyword evidence="11" id="KW-0007">Acetylation</keyword>
<dbReference type="InterPro" id="IPR040162">
    <property type="entry name" value="MGST1-like"/>
</dbReference>
<dbReference type="AlphaFoldDB" id="A0A8S1DA39"/>
<evidence type="ECO:0000256" key="2">
    <source>
        <dbReference type="ARBA" id="ARBA00004294"/>
    </source>
</evidence>
<dbReference type="InterPro" id="IPR001129">
    <property type="entry name" value="Membr-assoc_MAPEG"/>
</dbReference>
<keyword evidence="19" id="KW-1185">Reference proteome</keyword>
<keyword evidence="6" id="KW-0808">Transferase</keyword>
<dbReference type="GO" id="GO:0005741">
    <property type="term" value="C:mitochondrial outer membrane"/>
    <property type="evidence" value="ECO:0007669"/>
    <property type="project" value="UniProtKB-SubCell"/>
</dbReference>
<name>A0A8S1DA39_9INSE</name>
<dbReference type="Pfam" id="PF01124">
    <property type="entry name" value="MAPEG"/>
    <property type="match status" value="1"/>
</dbReference>
<dbReference type="OrthoDB" id="193139at2759"/>
<keyword evidence="9" id="KW-0256">Endoplasmic reticulum</keyword>
<evidence type="ECO:0000256" key="6">
    <source>
        <dbReference type="ARBA" id="ARBA00022679"/>
    </source>
</evidence>
<evidence type="ECO:0000256" key="3">
    <source>
        <dbReference type="ARBA" id="ARBA00004477"/>
    </source>
</evidence>
<evidence type="ECO:0000256" key="11">
    <source>
        <dbReference type="ARBA" id="ARBA00022990"/>
    </source>
</evidence>
<evidence type="ECO:0000256" key="5">
    <source>
        <dbReference type="ARBA" id="ARBA00012452"/>
    </source>
</evidence>
<sequence length="149" mass="16689">MSSFSLSADNPLFALYAVHATLLVFKMFLVVVLTARQRFAKKVFANPEDAKGRSAKVKLDDPDVERVRRAHLNDLENIPAFLFVSFLYVATNPNLALATTLFRAFTAARILHTFVYAVKPLPQPARGLAFFVGLGTTIYMAVQVLIHFW</sequence>
<evidence type="ECO:0000256" key="7">
    <source>
        <dbReference type="ARBA" id="ARBA00022692"/>
    </source>
</evidence>
<organism evidence="18 19">
    <name type="scientific">Cloeon dipterum</name>
    <dbReference type="NCBI Taxonomy" id="197152"/>
    <lineage>
        <taxon>Eukaryota</taxon>
        <taxon>Metazoa</taxon>
        <taxon>Ecdysozoa</taxon>
        <taxon>Arthropoda</taxon>
        <taxon>Hexapoda</taxon>
        <taxon>Insecta</taxon>
        <taxon>Pterygota</taxon>
        <taxon>Palaeoptera</taxon>
        <taxon>Ephemeroptera</taxon>
        <taxon>Pisciforma</taxon>
        <taxon>Baetidae</taxon>
        <taxon>Cloeon</taxon>
    </lineage>
</organism>
<evidence type="ECO:0000313" key="19">
    <source>
        <dbReference type="Proteomes" id="UP000494165"/>
    </source>
</evidence>
<dbReference type="PANTHER" id="PTHR10689">
    <property type="entry name" value="MICROSOMAL GLUTATHIONE S-TRANSFERASE 1"/>
    <property type="match status" value="1"/>
</dbReference>
<evidence type="ECO:0000256" key="4">
    <source>
        <dbReference type="ARBA" id="ARBA00010459"/>
    </source>
</evidence>
<dbReference type="GO" id="GO:0005789">
    <property type="term" value="C:endoplasmic reticulum membrane"/>
    <property type="evidence" value="ECO:0007669"/>
    <property type="project" value="UniProtKB-SubCell"/>
</dbReference>
<gene>
    <name evidence="18" type="ORF">CLODIP_2_CD04803</name>
</gene>
<evidence type="ECO:0000256" key="17">
    <source>
        <dbReference type="SAM" id="Phobius"/>
    </source>
</evidence>
<dbReference type="SUPFAM" id="SSF161084">
    <property type="entry name" value="MAPEG domain-like"/>
    <property type="match status" value="1"/>
</dbReference>
<feature type="transmembrane region" description="Helical" evidence="17">
    <location>
        <begin position="12"/>
        <end position="33"/>
    </location>
</feature>